<protein>
    <submittedName>
        <fullName evidence="2">Uncharacterized protein</fullName>
    </submittedName>
</protein>
<sequence length="98" mass="10899">MASNRFSEYDCKGLTEVGKLIIGSADAVVAQMRSWSNHPNQDIRGLVMKSLRILFKFLQDMWTDARMEYSRKSCGSGDLAKDIGSNFPSSPANPQDPL</sequence>
<dbReference type="Proteomes" id="UP000463224">
    <property type="component" value="Unassembled WGS sequence"/>
</dbReference>
<organism evidence="2 3">
    <name type="scientific">Nitratireductor arenosus</name>
    <dbReference type="NCBI Taxonomy" id="2682096"/>
    <lineage>
        <taxon>Bacteria</taxon>
        <taxon>Pseudomonadati</taxon>
        <taxon>Pseudomonadota</taxon>
        <taxon>Alphaproteobacteria</taxon>
        <taxon>Hyphomicrobiales</taxon>
        <taxon>Phyllobacteriaceae</taxon>
        <taxon>Nitratireductor</taxon>
    </lineage>
</organism>
<keyword evidence="3" id="KW-1185">Reference proteome</keyword>
<dbReference type="RefSeq" id="WP_156712411.1">
    <property type="nucleotide sequence ID" value="NZ_WPHG01000002.1"/>
</dbReference>
<gene>
    <name evidence="2" type="ORF">GN330_09345</name>
</gene>
<evidence type="ECO:0000256" key="1">
    <source>
        <dbReference type="SAM" id="MobiDB-lite"/>
    </source>
</evidence>
<accession>A0A844QHF2</accession>
<feature type="region of interest" description="Disordered" evidence="1">
    <location>
        <begin position="72"/>
        <end position="98"/>
    </location>
</feature>
<proteinExistence type="predicted"/>
<dbReference type="EMBL" id="WPHG01000002">
    <property type="protein sequence ID" value="MVA97453.1"/>
    <property type="molecule type" value="Genomic_DNA"/>
</dbReference>
<dbReference type="AlphaFoldDB" id="A0A844QHF2"/>
<name>A0A844QHF2_9HYPH</name>
<evidence type="ECO:0000313" key="3">
    <source>
        <dbReference type="Proteomes" id="UP000463224"/>
    </source>
</evidence>
<reference evidence="2 3" key="1">
    <citation type="submission" date="2019-12" db="EMBL/GenBank/DDBJ databases">
        <title>Nitratireductor arenosus sp. nov., Isolated from sea sand, Jeju island, South Korea.</title>
        <authorList>
            <person name="Kim W."/>
        </authorList>
    </citation>
    <scope>NUCLEOTIDE SEQUENCE [LARGE SCALE GENOMIC DNA]</scope>
    <source>
        <strain evidence="2 3">CAU 1489</strain>
    </source>
</reference>
<feature type="compositionally biased region" description="Polar residues" evidence="1">
    <location>
        <begin position="86"/>
        <end position="98"/>
    </location>
</feature>
<comment type="caution">
    <text evidence="2">The sequence shown here is derived from an EMBL/GenBank/DDBJ whole genome shotgun (WGS) entry which is preliminary data.</text>
</comment>
<evidence type="ECO:0000313" key="2">
    <source>
        <dbReference type="EMBL" id="MVA97453.1"/>
    </source>
</evidence>